<protein>
    <recommendedName>
        <fullName evidence="5">Anaphase-promoting complex subunit CDC26</fullName>
    </recommendedName>
</protein>
<reference evidence="3" key="1">
    <citation type="journal article" date="2021" name="Open Biol.">
        <title>Shared evolutionary footprints suggest mitochondrial oxidative damage underlies multiple complex I losses in fungi.</title>
        <authorList>
            <person name="Schikora-Tamarit M.A."/>
            <person name="Marcet-Houben M."/>
            <person name="Nosek J."/>
            <person name="Gabaldon T."/>
        </authorList>
    </citation>
    <scope>NUCLEOTIDE SEQUENCE</scope>
    <source>
        <strain evidence="3">CBS6341</strain>
    </source>
</reference>
<evidence type="ECO:0000256" key="1">
    <source>
        <dbReference type="ARBA" id="ARBA00022786"/>
    </source>
</evidence>
<feature type="compositionally biased region" description="Polar residues" evidence="2">
    <location>
        <begin position="57"/>
        <end position="72"/>
    </location>
</feature>
<dbReference type="EMBL" id="JAEUBF010001377">
    <property type="protein sequence ID" value="KAH3667814.1"/>
    <property type="molecule type" value="Genomic_DNA"/>
</dbReference>
<dbReference type="InterPro" id="IPR018860">
    <property type="entry name" value="APC_suCDC26"/>
</dbReference>
<gene>
    <name evidence="3" type="ORF">WICMUC_005214</name>
</gene>
<reference evidence="3" key="2">
    <citation type="submission" date="2021-01" db="EMBL/GenBank/DDBJ databases">
        <authorList>
            <person name="Schikora-Tamarit M.A."/>
        </authorList>
    </citation>
    <scope>NUCLEOTIDE SEQUENCE</scope>
    <source>
        <strain evidence="3">CBS6341</strain>
    </source>
</reference>
<dbReference type="Proteomes" id="UP000769528">
    <property type="component" value="Unassembled WGS sequence"/>
</dbReference>
<dbReference type="Pfam" id="PF10471">
    <property type="entry name" value="ANAPC_CDC26"/>
    <property type="match status" value="1"/>
</dbReference>
<comment type="caution">
    <text evidence="3">The sequence shown here is derived from an EMBL/GenBank/DDBJ whole genome shotgun (WGS) entry which is preliminary data.</text>
</comment>
<evidence type="ECO:0000256" key="2">
    <source>
        <dbReference type="SAM" id="MobiDB-lite"/>
    </source>
</evidence>
<dbReference type="GO" id="GO:0031145">
    <property type="term" value="P:anaphase-promoting complex-dependent catabolic process"/>
    <property type="evidence" value="ECO:0007669"/>
    <property type="project" value="InterPro"/>
</dbReference>
<feature type="region of interest" description="Disordered" evidence="2">
    <location>
        <begin position="30"/>
        <end position="87"/>
    </location>
</feature>
<keyword evidence="1" id="KW-0833">Ubl conjugation pathway</keyword>
<feature type="compositionally biased region" description="Low complexity" evidence="2">
    <location>
        <begin position="30"/>
        <end position="56"/>
    </location>
</feature>
<dbReference type="AlphaFoldDB" id="A0A9P8PAQ7"/>
<dbReference type="GO" id="GO:0005680">
    <property type="term" value="C:anaphase-promoting complex"/>
    <property type="evidence" value="ECO:0007669"/>
    <property type="project" value="InterPro"/>
</dbReference>
<sequence>MIRRTPTSIKLTPEDVLDYDDEKEKLKQQLQIQMQIQQQQQNSGGGLNSSSSYNQNFANGSQDSISHRIQNTKSKDERLGVRSNRIP</sequence>
<name>A0A9P8PAQ7_9ASCO</name>
<organism evidence="3 4">
    <name type="scientific">Wickerhamomyces mucosus</name>
    <dbReference type="NCBI Taxonomy" id="1378264"/>
    <lineage>
        <taxon>Eukaryota</taxon>
        <taxon>Fungi</taxon>
        <taxon>Dikarya</taxon>
        <taxon>Ascomycota</taxon>
        <taxon>Saccharomycotina</taxon>
        <taxon>Saccharomycetes</taxon>
        <taxon>Phaffomycetales</taxon>
        <taxon>Wickerhamomycetaceae</taxon>
        <taxon>Wickerhamomyces</taxon>
    </lineage>
</organism>
<dbReference type="OrthoDB" id="5302254at2759"/>
<evidence type="ECO:0000313" key="4">
    <source>
        <dbReference type="Proteomes" id="UP000769528"/>
    </source>
</evidence>
<evidence type="ECO:0000313" key="3">
    <source>
        <dbReference type="EMBL" id="KAH3667814.1"/>
    </source>
</evidence>
<accession>A0A9P8PAQ7</accession>
<keyword evidence="4" id="KW-1185">Reference proteome</keyword>
<evidence type="ECO:0008006" key="5">
    <source>
        <dbReference type="Google" id="ProtNLM"/>
    </source>
</evidence>
<proteinExistence type="predicted"/>